<dbReference type="PROSITE" id="PS00108">
    <property type="entry name" value="PROTEIN_KINASE_ST"/>
    <property type="match status" value="1"/>
</dbReference>
<dbReference type="CDD" id="cd14014">
    <property type="entry name" value="STKc_PknB_like"/>
    <property type="match status" value="1"/>
</dbReference>
<dbReference type="EMBL" id="JBHUFV010000033">
    <property type="protein sequence ID" value="MFD1933628.1"/>
    <property type="molecule type" value="Genomic_DNA"/>
</dbReference>
<gene>
    <name evidence="3" type="ORF">ACFSKW_19390</name>
</gene>
<dbReference type="Gene3D" id="3.30.200.20">
    <property type="entry name" value="Phosphorylase Kinase, domain 1"/>
    <property type="match status" value="1"/>
</dbReference>
<dbReference type="Gene3D" id="1.10.510.10">
    <property type="entry name" value="Transferase(Phosphotransferase) domain 1"/>
    <property type="match status" value="1"/>
</dbReference>
<dbReference type="InterPro" id="IPR000914">
    <property type="entry name" value="SBP_5_dom"/>
</dbReference>
<dbReference type="SUPFAM" id="SSF53850">
    <property type="entry name" value="Periplasmic binding protein-like II"/>
    <property type="match status" value="1"/>
</dbReference>
<proteinExistence type="predicted"/>
<dbReference type="PANTHER" id="PTHR30290">
    <property type="entry name" value="PERIPLASMIC BINDING COMPONENT OF ABC TRANSPORTER"/>
    <property type="match status" value="1"/>
</dbReference>
<dbReference type="PROSITE" id="PS50011">
    <property type="entry name" value="PROTEIN_KINASE_DOM"/>
    <property type="match status" value="1"/>
</dbReference>
<dbReference type="Pfam" id="PF00496">
    <property type="entry name" value="SBP_bac_5"/>
    <property type="match status" value="1"/>
</dbReference>
<organism evidence="3 4">
    <name type="scientific">Nonomuraea mangrovi</name>
    <dbReference type="NCBI Taxonomy" id="2316207"/>
    <lineage>
        <taxon>Bacteria</taxon>
        <taxon>Bacillati</taxon>
        <taxon>Actinomycetota</taxon>
        <taxon>Actinomycetes</taxon>
        <taxon>Streptosporangiales</taxon>
        <taxon>Streptosporangiaceae</taxon>
        <taxon>Nonomuraea</taxon>
    </lineage>
</organism>
<dbReference type="PANTHER" id="PTHR30290:SF83">
    <property type="entry name" value="ABC TRANSPORTER SUBSTRATE-BINDING PROTEIN"/>
    <property type="match status" value="1"/>
</dbReference>
<dbReference type="InterPro" id="IPR000719">
    <property type="entry name" value="Prot_kinase_dom"/>
</dbReference>
<dbReference type="Gene3D" id="3.10.105.10">
    <property type="entry name" value="Dipeptide-binding Protein, Domain 3"/>
    <property type="match status" value="1"/>
</dbReference>
<protein>
    <submittedName>
        <fullName evidence="3">ABC transporter substrate-binding protein</fullName>
    </submittedName>
</protein>
<dbReference type="InterPro" id="IPR011009">
    <property type="entry name" value="Kinase-like_dom_sf"/>
</dbReference>
<evidence type="ECO:0000256" key="1">
    <source>
        <dbReference type="SAM" id="MobiDB-lite"/>
    </source>
</evidence>
<keyword evidence="4" id="KW-1185">Reference proteome</keyword>
<dbReference type="RefSeq" id="WP_379573667.1">
    <property type="nucleotide sequence ID" value="NZ_JBHUFV010000033.1"/>
</dbReference>
<dbReference type="InterPro" id="IPR039424">
    <property type="entry name" value="SBP_5"/>
</dbReference>
<name>A0ABW4SWS9_9ACTN</name>
<dbReference type="Gene3D" id="3.40.190.10">
    <property type="entry name" value="Periplasmic binding protein-like II"/>
    <property type="match status" value="1"/>
</dbReference>
<evidence type="ECO:0000313" key="3">
    <source>
        <dbReference type="EMBL" id="MFD1933628.1"/>
    </source>
</evidence>
<dbReference type="CDD" id="cd08506">
    <property type="entry name" value="PBP2_clavulanate_OppA2"/>
    <property type="match status" value="1"/>
</dbReference>
<sequence length="881" mass="93675">MRALRPGDPHMVGAYQVTGFLGEGGQGSVYLGLAPSGEPVAIKMLHARFADDASAVRRFRREAEAARRVAEFCTAKVLEVGALDDQPYIVSEFVDGPSLQRQVAESGPLTGASLVRLAVTTATALAAIHRAGVVHRDFKPSNVLLAADGPRVIDFGIARALDMSQSLTTSVVGTPAYMAPEQFHGDTTPAGDVFSWAGTMAYAATGRGAFGFGSLPVVMHRILALEPDLSGVGEPLRELLWASLAKDPAARPTAEQLVRALIGFGSGAQAPVPAPPYPPLPHGVTPATAPRYPHGPPAPLPPARYPVSGAVAEKPGRWPKVLVPIGAAAMTVLLGVAVWAWPRTNADGGGQVTPQSAPTHRPAAFNAALTGVVAPSTRKGGTLRIGTTAALDDIDPANSFNTELWNYGRLYGRSLTMYRPAPGAAGTEVVPDLAEKLGETSDDGRTWTFTLRDGLLFEDGTPITSADVKYAVMRSADRELMPNGTDAIVRLLDMPGAYTAADAGKAISTPDARTVVFRLKHPMSSFNQLATLPVTMPVRMGSTKPLSSGPYKVGARSGTSVTLVRNAHWSGAGDPHRTALPDRVELTWNMNAEEAGRKLLSSELEVMSTPASATLDKVRADPALNVRSDAPSMNFLRFLAVNTRLAPLDRAECRKAVLAAVDRAALHRVYGDGPFGTEIAIRLQPPSMPGRGELDDPRPLASAARPPESCGKVSFTLLTRDGETDVSAGNVIRDNLAAAGIEVTVKNVPLLEEIDTLGNPAAHTKQKVGLVMRRWSPDWPDADPMLSPLIDSREIVESGFSTNLGVRLTQVDRLIDQSRRTLDPEARARTWRQAERLVLEEGLVLPLLWIKGGLIRGKGATNVHVSAVYHDYDVTTMGVAP</sequence>
<evidence type="ECO:0000259" key="2">
    <source>
        <dbReference type="PROSITE" id="PS50011"/>
    </source>
</evidence>
<dbReference type="InterPro" id="IPR008271">
    <property type="entry name" value="Ser/Thr_kinase_AS"/>
</dbReference>
<evidence type="ECO:0000313" key="4">
    <source>
        <dbReference type="Proteomes" id="UP001597368"/>
    </source>
</evidence>
<dbReference type="Pfam" id="PF00069">
    <property type="entry name" value="Pkinase"/>
    <property type="match status" value="1"/>
</dbReference>
<reference evidence="4" key="1">
    <citation type="journal article" date="2019" name="Int. J. Syst. Evol. Microbiol.">
        <title>The Global Catalogue of Microorganisms (GCM) 10K type strain sequencing project: providing services to taxonomists for standard genome sequencing and annotation.</title>
        <authorList>
            <consortium name="The Broad Institute Genomics Platform"/>
            <consortium name="The Broad Institute Genome Sequencing Center for Infectious Disease"/>
            <person name="Wu L."/>
            <person name="Ma J."/>
        </authorList>
    </citation>
    <scope>NUCLEOTIDE SEQUENCE [LARGE SCALE GENOMIC DNA]</scope>
    <source>
        <strain evidence="4">ICMP 6774ER</strain>
    </source>
</reference>
<comment type="caution">
    <text evidence="3">The sequence shown here is derived from an EMBL/GenBank/DDBJ whole genome shotgun (WGS) entry which is preliminary data.</text>
</comment>
<feature type="region of interest" description="Disordered" evidence="1">
    <location>
        <begin position="686"/>
        <end position="707"/>
    </location>
</feature>
<dbReference type="Proteomes" id="UP001597368">
    <property type="component" value="Unassembled WGS sequence"/>
</dbReference>
<feature type="domain" description="Protein kinase" evidence="2">
    <location>
        <begin position="15"/>
        <end position="264"/>
    </location>
</feature>
<accession>A0ABW4SWS9</accession>
<dbReference type="SUPFAM" id="SSF56112">
    <property type="entry name" value="Protein kinase-like (PK-like)"/>
    <property type="match status" value="1"/>
</dbReference>